<dbReference type="Pfam" id="PF15299">
    <property type="entry name" value="ALS2CR8"/>
    <property type="match status" value="1"/>
</dbReference>
<dbReference type="InParanoid" id="A0A7M7T422"/>
<sequence length="638" mass="72870">MYGRNKHQSAQGKMKAQRQEEQQSDHPGTTKRRRKIQGSRKKGCPAQIIMKEVLRFPQFQLNKEEASSPYARGVKSREVREAIRSSTQLVTEHRIYISVPKDEDHKNKHPIGMLTRFLNPLNKDLITKVQELVGHGVTNVKEMKRHLKVFVDTILFPNPKSRSTSNDMAYYPSDLCVRNHIYAARMKLSMKADILKDRLEESEMLMKEMSLSWEEKLVNTERIYKERQAALEQMGISVQTSGIKEERNKCFLVNLNADPSLNELLVYYLKDHNVAGRADEETQTDIQLNGLGIMPRHCTIDVHVENDIDVYISPCENAKVDVNGSAVTSKTSLRHGDRILLGNYHFLRINCPRAPGVGSSGTTTPEPVAQPVTESFDFDYAQNEVMMQELHNDPVQAAMKLIEVQHQKDKDGALFKQREAYEQELAALKQQLVPKNSSGHHQPNSRQEDRRIEDEGTQSQSGDGSSLGIGSSLGVEPYEEWSEDRDDMFRQSLAKLREDVVKANALIREANFLGEEMGKQTEFRVTLQIPVCNLTPNRKRGAIVSELAIQVNRKDRGTQIWSVEKLENKIIDMRDMYNDRKDEGIPLKDEESESLRKLSFFESQVHFPSLTLFPPLTLFPHHSLFPSHILVLTCNGIR</sequence>
<dbReference type="PANTHER" id="PTHR47456">
    <property type="entry name" value="PHD-TYPE DOMAIN-CONTAINING PROTEIN"/>
    <property type="match status" value="1"/>
</dbReference>
<dbReference type="InterPro" id="IPR008984">
    <property type="entry name" value="SMAD_FHA_dom_sf"/>
</dbReference>
<evidence type="ECO:0000313" key="4">
    <source>
        <dbReference type="EnsemblMetazoa" id="XP_030852321"/>
    </source>
</evidence>
<dbReference type="SUPFAM" id="SSF49879">
    <property type="entry name" value="SMAD/FHA domain"/>
    <property type="match status" value="1"/>
</dbReference>
<evidence type="ECO:0000259" key="3">
    <source>
        <dbReference type="Pfam" id="PF12423"/>
    </source>
</evidence>
<dbReference type="Gene3D" id="6.10.250.2520">
    <property type="match status" value="1"/>
</dbReference>
<dbReference type="RefSeq" id="XP_030852321.1">
    <property type="nucleotide sequence ID" value="XM_030996461.1"/>
</dbReference>
<dbReference type="PANTHER" id="PTHR47456:SF1">
    <property type="entry name" value="PHD-TYPE DOMAIN-CONTAINING PROTEIN"/>
    <property type="match status" value="1"/>
</dbReference>
<proteinExistence type="predicted"/>
<feature type="domain" description="Kinesin-like KIF1-type" evidence="3">
    <location>
        <begin position="566"/>
        <end position="605"/>
    </location>
</feature>
<feature type="compositionally biased region" description="Basic residues" evidence="1">
    <location>
        <begin position="29"/>
        <end position="43"/>
    </location>
</feature>
<dbReference type="InterPro" id="IPR022140">
    <property type="entry name" value="Kinesin-like_KIF1-typ"/>
</dbReference>
<dbReference type="Gene3D" id="2.60.200.20">
    <property type="match status" value="1"/>
</dbReference>
<dbReference type="FunFam" id="2.60.200.20:FF:000151">
    <property type="entry name" value="Uncharacterized protein"/>
    <property type="match status" value="1"/>
</dbReference>
<dbReference type="OrthoDB" id="3176171at2759"/>
<reference evidence="5" key="1">
    <citation type="submission" date="2015-02" db="EMBL/GenBank/DDBJ databases">
        <title>Genome sequencing for Strongylocentrotus purpuratus.</title>
        <authorList>
            <person name="Murali S."/>
            <person name="Liu Y."/>
            <person name="Vee V."/>
            <person name="English A."/>
            <person name="Wang M."/>
            <person name="Skinner E."/>
            <person name="Han Y."/>
            <person name="Muzny D.M."/>
            <person name="Worley K.C."/>
            <person name="Gibbs R.A."/>
        </authorList>
    </citation>
    <scope>NUCLEOTIDE SEQUENCE</scope>
</reference>
<name>A0A7M7T422_STRPU</name>
<feature type="domain" description="FHA" evidence="2">
    <location>
        <begin position="275"/>
        <end position="342"/>
    </location>
</feature>
<organism evidence="4 5">
    <name type="scientific">Strongylocentrotus purpuratus</name>
    <name type="common">Purple sea urchin</name>
    <dbReference type="NCBI Taxonomy" id="7668"/>
    <lineage>
        <taxon>Eukaryota</taxon>
        <taxon>Metazoa</taxon>
        <taxon>Echinodermata</taxon>
        <taxon>Eleutherozoa</taxon>
        <taxon>Echinozoa</taxon>
        <taxon>Echinoidea</taxon>
        <taxon>Euechinoidea</taxon>
        <taxon>Echinacea</taxon>
        <taxon>Camarodonta</taxon>
        <taxon>Echinidea</taxon>
        <taxon>Strongylocentrotidae</taxon>
        <taxon>Strongylocentrotus</taxon>
    </lineage>
</organism>
<reference evidence="4" key="2">
    <citation type="submission" date="2021-01" db="UniProtKB">
        <authorList>
            <consortium name="EnsemblMetazoa"/>
        </authorList>
    </citation>
    <scope>IDENTIFICATION</scope>
</reference>
<dbReference type="GeneID" id="105442448"/>
<dbReference type="AlphaFoldDB" id="A0A7M7T422"/>
<accession>A0A7M7T422</accession>
<evidence type="ECO:0008006" key="6">
    <source>
        <dbReference type="Google" id="ProtNLM"/>
    </source>
</evidence>
<keyword evidence="5" id="KW-1185">Reference proteome</keyword>
<dbReference type="InterPro" id="IPR000253">
    <property type="entry name" value="FHA_dom"/>
</dbReference>
<feature type="compositionally biased region" description="Polar residues" evidence="1">
    <location>
        <begin position="433"/>
        <end position="445"/>
    </location>
</feature>
<dbReference type="CDD" id="cd22706">
    <property type="entry name" value="FHA_KIF13"/>
    <property type="match status" value="1"/>
</dbReference>
<feature type="region of interest" description="Disordered" evidence="1">
    <location>
        <begin position="431"/>
        <end position="473"/>
    </location>
</feature>
<dbReference type="GO" id="GO:0003700">
    <property type="term" value="F:DNA-binding transcription factor activity"/>
    <property type="evidence" value="ECO:0007669"/>
    <property type="project" value="InterPro"/>
</dbReference>
<dbReference type="InterPro" id="IPR029309">
    <property type="entry name" value="CaRF"/>
</dbReference>
<dbReference type="Proteomes" id="UP000007110">
    <property type="component" value="Unassembled WGS sequence"/>
</dbReference>
<dbReference type="KEGG" id="spu:105442448"/>
<feature type="region of interest" description="Disordered" evidence="1">
    <location>
        <begin position="1"/>
        <end position="44"/>
    </location>
</feature>
<dbReference type="Pfam" id="PF00498">
    <property type="entry name" value="FHA"/>
    <property type="match status" value="1"/>
</dbReference>
<evidence type="ECO:0000256" key="1">
    <source>
        <dbReference type="SAM" id="MobiDB-lite"/>
    </source>
</evidence>
<dbReference type="Pfam" id="PF12423">
    <property type="entry name" value="KIF1B"/>
    <property type="match status" value="1"/>
</dbReference>
<protein>
    <recommendedName>
        <fullName evidence="6">FHA domain-containing protein</fullName>
    </recommendedName>
</protein>
<feature type="compositionally biased region" description="Low complexity" evidence="1">
    <location>
        <begin position="457"/>
        <end position="473"/>
    </location>
</feature>
<evidence type="ECO:0000313" key="5">
    <source>
        <dbReference type="Proteomes" id="UP000007110"/>
    </source>
</evidence>
<evidence type="ECO:0000259" key="2">
    <source>
        <dbReference type="Pfam" id="PF00498"/>
    </source>
</evidence>
<dbReference type="EnsemblMetazoa" id="XM_030996461">
    <property type="protein sequence ID" value="XP_030852321"/>
    <property type="gene ID" value="LOC105442448"/>
</dbReference>